<dbReference type="OrthoDB" id="616263at2759"/>
<comment type="caution">
    <text evidence="2">The sequence shown here is derived from an EMBL/GenBank/DDBJ whole genome shotgun (WGS) entry which is preliminary data.</text>
</comment>
<keyword evidence="3" id="KW-1185">Reference proteome</keyword>
<dbReference type="GO" id="GO:0003676">
    <property type="term" value="F:nucleic acid binding"/>
    <property type="evidence" value="ECO:0007669"/>
    <property type="project" value="InterPro"/>
</dbReference>
<organism evidence="2 3">
    <name type="scientific">Araneus ventricosus</name>
    <name type="common">Orbweaver spider</name>
    <name type="synonym">Epeira ventricosa</name>
    <dbReference type="NCBI Taxonomy" id="182803"/>
    <lineage>
        <taxon>Eukaryota</taxon>
        <taxon>Metazoa</taxon>
        <taxon>Ecdysozoa</taxon>
        <taxon>Arthropoda</taxon>
        <taxon>Chelicerata</taxon>
        <taxon>Arachnida</taxon>
        <taxon>Araneae</taxon>
        <taxon>Araneomorphae</taxon>
        <taxon>Entelegynae</taxon>
        <taxon>Araneoidea</taxon>
        <taxon>Araneidae</taxon>
        <taxon>Araneus</taxon>
    </lineage>
</organism>
<name>A0A4Y2U461_ARAVE</name>
<accession>A0A4Y2U461</accession>
<reference evidence="2 3" key="1">
    <citation type="journal article" date="2019" name="Sci. Rep.">
        <title>Orb-weaving spider Araneus ventricosus genome elucidates the spidroin gene catalogue.</title>
        <authorList>
            <person name="Kono N."/>
            <person name="Nakamura H."/>
            <person name="Ohtoshi R."/>
            <person name="Moran D.A.P."/>
            <person name="Shinohara A."/>
            <person name="Yoshida Y."/>
            <person name="Fujiwara M."/>
            <person name="Mori M."/>
            <person name="Tomita M."/>
            <person name="Arakawa K."/>
        </authorList>
    </citation>
    <scope>NUCLEOTIDE SEQUENCE [LARGE SCALE GENOMIC DNA]</scope>
</reference>
<dbReference type="AlphaFoldDB" id="A0A4Y2U461"/>
<feature type="compositionally biased region" description="Basic and acidic residues" evidence="1">
    <location>
        <begin position="1"/>
        <end position="18"/>
    </location>
</feature>
<evidence type="ECO:0008006" key="4">
    <source>
        <dbReference type="Google" id="ProtNLM"/>
    </source>
</evidence>
<proteinExistence type="predicted"/>
<evidence type="ECO:0000313" key="2">
    <source>
        <dbReference type="EMBL" id="GBO07799.1"/>
    </source>
</evidence>
<protein>
    <recommendedName>
        <fullName evidence="4">Histone-lysine N-methyltransferase SETMAR</fullName>
    </recommendedName>
</protein>
<dbReference type="Gene3D" id="3.30.420.10">
    <property type="entry name" value="Ribonuclease H-like superfamily/Ribonuclease H"/>
    <property type="match status" value="1"/>
</dbReference>
<gene>
    <name evidence="2" type="ORF">AVEN_267079_1</name>
</gene>
<feature type="region of interest" description="Disordered" evidence="1">
    <location>
        <begin position="1"/>
        <end position="22"/>
    </location>
</feature>
<dbReference type="Proteomes" id="UP000499080">
    <property type="component" value="Unassembled WGS sequence"/>
</dbReference>
<dbReference type="EMBL" id="BGPR01033731">
    <property type="protein sequence ID" value="GBO07799.1"/>
    <property type="molecule type" value="Genomic_DNA"/>
</dbReference>
<dbReference type="InterPro" id="IPR036397">
    <property type="entry name" value="RNaseH_sf"/>
</dbReference>
<evidence type="ECO:0000313" key="3">
    <source>
        <dbReference type="Proteomes" id="UP000499080"/>
    </source>
</evidence>
<evidence type="ECO:0000256" key="1">
    <source>
        <dbReference type="SAM" id="MobiDB-lite"/>
    </source>
</evidence>
<sequence length="144" mass="16411">MQEKGESLMLQDRDRRPGDPVSPIPGDECVLLCPLSGVLHYRPRTKPLDAYCHSRSLVISVRSFGIYLHLFPALKSALSGRHFRSNEEVLQAVKNFLRSLATNFYQDGFLKLISRYDKVSMSAANMRKNSQKFVFCYAIVCFGF</sequence>